<accession>A0A166QFH0</accession>
<dbReference type="Proteomes" id="UP000076489">
    <property type="component" value="Unassembled WGS sequence"/>
</dbReference>
<name>A0A166QFH0_PSEFL</name>
<proteinExistence type="predicted"/>
<sequence length="215" mass="24384">MNLQFAAALDGGQSRRPRLPQNDAGLRQMLLLGLDLLQGLQQHRGLGGQTTREAQQRCQALGHSLDQRWKEWPYSAQCQAWNTLRREPADFEGHCRLLQDLLGAIQNLELRRCALNLQPPSIAERCWELEDLGRLRGLSVRAAAHQSCPLQMLVQLQYLHERLLRHAPRSLHNALERLQRGLIGTTTVSISPAQCYALLTPLLDERLDAIRRDLG</sequence>
<dbReference type="EMBL" id="LUKJ01000003">
    <property type="protein sequence ID" value="KZN20174.1"/>
    <property type="molecule type" value="Genomic_DNA"/>
</dbReference>
<comment type="caution">
    <text evidence="1">The sequence shown here is derived from an EMBL/GenBank/DDBJ whole genome shotgun (WGS) entry which is preliminary data.</text>
</comment>
<gene>
    <name evidence="1" type="ORF">A1D17_30015</name>
</gene>
<reference evidence="1 2" key="2">
    <citation type="journal article" date="2018" name="Nature">
        <title>Mutant phenotypes for thousands of bacterial genes of unknown function.</title>
        <authorList>
            <person name="Price M.N."/>
            <person name="Wetmore K.M."/>
            <person name="Waters R.J."/>
            <person name="Callaghan M."/>
            <person name="Ray J."/>
            <person name="Liu H."/>
            <person name="Kuehl J.V."/>
            <person name="Melnyk R.A."/>
            <person name="Lamson J.S."/>
            <person name="Suh Y."/>
            <person name="Carlson H.K."/>
            <person name="Esquivel Z."/>
            <person name="Sadeeshkumar H."/>
            <person name="Chakraborty R."/>
            <person name="Zane G.M."/>
            <person name="Rubin B.E."/>
            <person name="Wall J.D."/>
            <person name="Visel A."/>
            <person name="Bristow J."/>
            <person name="Blow M.J."/>
            <person name="Arkin A.P."/>
            <person name="Deutschbauer A.M."/>
        </authorList>
    </citation>
    <scope>NUCLEOTIDE SEQUENCE [LARGE SCALE GENOMIC DNA]</scope>
    <source>
        <strain evidence="1 2">FW300-N1B4</strain>
    </source>
</reference>
<dbReference type="RefSeq" id="WP_063343810.1">
    <property type="nucleotide sequence ID" value="NZ_LUKJ01000003.1"/>
</dbReference>
<organism evidence="1 2">
    <name type="scientific">Pseudomonas fluorescens</name>
    <dbReference type="NCBI Taxonomy" id="294"/>
    <lineage>
        <taxon>Bacteria</taxon>
        <taxon>Pseudomonadati</taxon>
        <taxon>Pseudomonadota</taxon>
        <taxon>Gammaproteobacteria</taxon>
        <taxon>Pseudomonadales</taxon>
        <taxon>Pseudomonadaceae</taxon>
        <taxon>Pseudomonas</taxon>
    </lineage>
</organism>
<evidence type="ECO:0000313" key="1">
    <source>
        <dbReference type="EMBL" id="KZN20174.1"/>
    </source>
</evidence>
<protein>
    <submittedName>
        <fullName evidence="1">Uncharacterized protein</fullName>
    </submittedName>
</protein>
<dbReference type="AlphaFoldDB" id="A0A166QFH0"/>
<reference evidence="2" key="1">
    <citation type="submission" date="2016-03" db="EMBL/GenBank/DDBJ databases">
        <authorList>
            <person name="Ray J."/>
            <person name="Price M."/>
            <person name="Deutschbauer A."/>
        </authorList>
    </citation>
    <scope>NUCLEOTIDE SEQUENCE [LARGE SCALE GENOMIC DNA]</scope>
    <source>
        <strain evidence="2">FW300-N1B4</strain>
    </source>
</reference>
<evidence type="ECO:0000313" key="2">
    <source>
        <dbReference type="Proteomes" id="UP000076489"/>
    </source>
</evidence>
<dbReference type="OrthoDB" id="6116083at2"/>